<dbReference type="EMBL" id="QJKJ01007694">
    <property type="protein sequence ID" value="RDX82225.1"/>
    <property type="molecule type" value="Genomic_DNA"/>
</dbReference>
<dbReference type="InterPro" id="IPR001584">
    <property type="entry name" value="Integrase_cat-core"/>
</dbReference>
<name>A0A371FV56_MUCPR</name>
<dbReference type="Pfam" id="PF25597">
    <property type="entry name" value="SH3_retrovirus"/>
    <property type="match status" value="1"/>
</dbReference>
<dbReference type="Pfam" id="PF07727">
    <property type="entry name" value="RVT_2"/>
    <property type="match status" value="1"/>
</dbReference>
<reference evidence="4" key="1">
    <citation type="submission" date="2018-05" db="EMBL/GenBank/DDBJ databases">
        <title>Draft genome of Mucuna pruriens seed.</title>
        <authorList>
            <person name="Nnadi N.E."/>
            <person name="Vos R."/>
            <person name="Hasami M.H."/>
            <person name="Devisetty U.K."/>
            <person name="Aguiy J.C."/>
        </authorList>
    </citation>
    <scope>NUCLEOTIDE SEQUENCE [LARGE SCALE GENOMIC DNA]</scope>
    <source>
        <strain evidence="4">JCA_2017</strain>
    </source>
</reference>
<dbReference type="AlphaFoldDB" id="A0A371FV56"/>
<dbReference type="GO" id="GO:0015074">
    <property type="term" value="P:DNA integration"/>
    <property type="evidence" value="ECO:0007669"/>
    <property type="project" value="InterPro"/>
</dbReference>
<dbReference type="PANTHER" id="PTHR42648">
    <property type="entry name" value="TRANSPOSASE, PUTATIVE-RELATED"/>
    <property type="match status" value="1"/>
</dbReference>
<dbReference type="InterPro" id="IPR057670">
    <property type="entry name" value="SH3_retrovirus"/>
</dbReference>
<comment type="caution">
    <text evidence="4">The sequence shown here is derived from an EMBL/GenBank/DDBJ whole genome shotgun (WGS) entry which is preliminary data.</text>
</comment>
<dbReference type="InterPro" id="IPR041569">
    <property type="entry name" value="AAA_lid_3"/>
</dbReference>
<keyword evidence="1" id="KW-0479">Metal-binding</keyword>
<accession>A0A371FV56</accession>
<dbReference type="OrthoDB" id="6776856at2759"/>
<keyword evidence="5" id="KW-1185">Reference proteome</keyword>
<dbReference type="InterPro" id="IPR036397">
    <property type="entry name" value="RNaseH_sf"/>
</dbReference>
<feature type="domain" description="Integrase catalytic" evidence="3">
    <location>
        <begin position="1"/>
        <end position="112"/>
    </location>
</feature>
<evidence type="ECO:0000256" key="2">
    <source>
        <dbReference type="ARBA" id="ARBA00022801"/>
    </source>
</evidence>
<proteinExistence type="predicted"/>
<organism evidence="4 5">
    <name type="scientific">Mucuna pruriens</name>
    <name type="common">Velvet bean</name>
    <name type="synonym">Dolichos pruriens</name>
    <dbReference type="NCBI Taxonomy" id="157652"/>
    <lineage>
        <taxon>Eukaryota</taxon>
        <taxon>Viridiplantae</taxon>
        <taxon>Streptophyta</taxon>
        <taxon>Embryophyta</taxon>
        <taxon>Tracheophyta</taxon>
        <taxon>Spermatophyta</taxon>
        <taxon>Magnoliopsida</taxon>
        <taxon>eudicotyledons</taxon>
        <taxon>Gunneridae</taxon>
        <taxon>Pentapetalae</taxon>
        <taxon>rosids</taxon>
        <taxon>fabids</taxon>
        <taxon>Fabales</taxon>
        <taxon>Fabaceae</taxon>
        <taxon>Papilionoideae</taxon>
        <taxon>50 kb inversion clade</taxon>
        <taxon>NPAAA clade</taxon>
        <taxon>indigoferoid/millettioid clade</taxon>
        <taxon>Phaseoleae</taxon>
        <taxon>Mucuna</taxon>
    </lineage>
</organism>
<dbReference type="InterPro" id="IPR013103">
    <property type="entry name" value="RVT_2"/>
</dbReference>
<sequence>KESGYVIKVLRSDRGGKFTSKEFNEFCKKNGIRRPLTVPRTPQQNGVVERKNRTILNMTRYMLKAKSMPKKFWAKAVSFAVYLSNRSPTRNVKIFGSIAYAHVPNQGRSKLDDRSVKHVFIGYDANSKGYKFKPLTFDEAMEEKRWRQAIEEEIKTIKKNDTWELSNLPKGHEAIGVKWVFKIKKNAKGEVERYKARLVAKGYKQQHGIDYDEVFAPVARMETIRLLISIAAQMGWRIFQLDVKSAFLCIVKKEVELVHVKTQDQIDLERIAKDTHVYVGADLAALCIPAASQCIREKIGLSLLLMGMYKDERVKQVQLKSFEEAKARGDNSLSYNV</sequence>
<dbReference type="InterPro" id="IPR012337">
    <property type="entry name" value="RNaseH-like_sf"/>
</dbReference>
<dbReference type="PROSITE" id="PS50994">
    <property type="entry name" value="INTEGRASE"/>
    <property type="match status" value="1"/>
</dbReference>
<dbReference type="Gene3D" id="3.30.420.10">
    <property type="entry name" value="Ribonuclease H-like superfamily/Ribonuclease H"/>
    <property type="match status" value="1"/>
</dbReference>
<evidence type="ECO:0000313" key="4">
    <source>
        <dbReference type="EMBL" id="RDX82225.1"/>
    </source>
</evidence>
<dbReference type="PANTHER" id="PTHR42648:SF18">
    <property type="entry name" value="RETROTRANSPOSON, UNCLASSIFIED-LIKE PROTEIN"/>
    <property type="match status" value="1"/>
</dbReference>
<evidence type="ECO:0000256" key="1">
    <source>
        <dbReference type="ARBA" id="ARBA00022723"/>
    </source>
</evidence>
<feature type="non-terminal residue" evidence="4">
    <location>
        <position position="337"/>
    </location>
</feature>
<dbReference type="GO" id="GO:0003676">
    <property type="term" value="F:nucleic acid binding"/>
    <property type="evidence" value="ECO:0007669"/>
    <property type="project" value="InterPro"/>
</dbReference>
<dbReference type="SUPFAM" id="SSF53098">
    <property type="entry name" value="Ribonuclease H-like"/>
    <property type="match status" value="1"/>
</dbReference>
<keyword evidence="2" id="KW-0378">Hydrolase</keyword>
<dbReference type="Gene3D" id="1.10.8.60">
    <property type="match status" value="1"/>
</dbReference>
<dbReference type="GO" id="GO:0046872">
    <property type="term" value="F:metal ion binding"/>
    <property type="evidence" value="ECO:0007669"/>
    <property type="project" value="UniProtKB-KW"/>
</dbReference>
<evidence type="ECO:0000313" key="5">
    <source>
        <dbReference type="Proteomes" id="UP000257109"/>
    </source>
</evidence>
<feature type="non-terminal residue" evidence="4">
    <location>
        <position position="1"/>
    </location>
</feature>
<evidence type="ECO:0000259" key="3">
    <source>
        <dbReference type="PROSITE" id="PS50994"/>
    </source>
</evidence>
<dbReference type="Proteomes" id="UP000257109">
    <property type="component" value="Unassembled WGS sequence"/>
</dbReference>
<dbReference type="GO" id="GO:0016787">
    <property type="term" value="F:hydrolase activity"/>
    <property type="evidence" value="ECO:0007669"/>
    <property type="project" value="UniProtKB-KW"/>
</dbReference>
<dbReference type="InterPro" id="IPR039537">
    <property type="entry name" value="Retrotran_Ty1/copia-like"/>
</dbReference>
<dbReference type="Pfam" id="PF17862">
    <property type="entry name" value="AAA_lid_3"/>
    <property type="match status" value="1"/>
</dbReference>
<protein>
    <recommendedName>
        <fullName evidence="3">Integrase catalytic domain-containing protein</fullName>
    </recommendedName>
</protein>
<gene>
    <name evidence="4" type="ORF">CR513_37010</name>
</gene>